<dbReference type="PANTHER" id="PTHR13806">
    <property type="entry name" value="FLOTILLIN-RELATED"/>
    <property type="match status" value="1"/>
</dbReference>
<proteinExistence type="inferred from homology"/>
<evidence type="ECO:0000313" key="10">
    <source>
        <dbReference type="Proteomes" id="UP001168380"/>
    </source>
</evidence>
<dbReference type="SMART" id="SM00244">
    <property type="entry name" value="PHB"/>
    <property type="match status" value="1"/>
</dbReference>
<evidence type="ECO:0000259" key="8">
    <source>
        <dbReference type="SMART" id="SM00244"/>
    </source>
</evidence>
<accession>A0ABT8TI03</accession>
<feature type="region of interest" description="Disordered" evidence="6">
    <location>
        <begin position="537"/>
        <end position="576"/>
    </location>
</feature>
<dbReference type="PANTHER" id="PTHR13806:SF31">
    <property type="entry name" value="FLOTILLIN-LIKE PROTEIN 1-RELATED"/>
    <property type="match status" value="1"/>
</dbReference>
<gene>
    <name evidence="9" type="ORF">QWI16_15845</name>
</gene>
<feature type="domain" description="Band 7" evidence="8">
    <location>
        <begin position="29"/>
        <end position="198"/>
    </location>
</feature>
<keyword evidence="10" id="KW-1185">Reference proteome</keyword>
<dbReference type="InterPro" id="IPR027705">
    <property type="entry name" value="Flotillin_fam"/>
</dbReference>
<evidence type="ECO:0000256" key="4">
    <source>
        <dbReference type="ARBA" id="ARBA00022475"/>
    </source>
</evidence>
<dbReference type="Pfam" id="PF01145">
    <property type="entry name" value="Band_7"/>
    <property type="match status" value="1"/>
</dbReference>
<dbReference type="Gene3D" id="3.30.479.30">
    <property type="entry name" value="Band 7 domain"/>
    <property type="match status" value="1"/>
</dbReference>
<dbReference type="RefSeq" id="WP_302714578.1">
    <property type="nucleotide sequence ID" value="NZ_JAULRT010000062.1"/>
</dbReference>
<dbReference type="CDD" id="cd03399">
    <property type="entry name" value="SPFH_flotillin"/>
    <property type="match status" value="1"/>
</dbReference>
<dbReference type="InterPro" id="IPR001107">
    <property type="entry name" value="Band_7"/>
</dbReference>
<keyword evidence="4" id="KW-1003">Cell membrane</keyword>
<evidence type="ECO:0000256" key="7">
    <source>
        <dbReference type="SAM" id="Phobius"/>
    </source>
</evidence>
<evidence type="ECO:0000313" key="9">
    <source>
        <dbReference type="EMBL" id="MDO3383655.1"/>
    </source>
</evidence>
<dbReference type="InterPro" id="IPR036013">
    <property type="entry name" value="Band_7/SPFH_dom_sf"/>
</dbReference>
<protein>
    <submittedName>
        <fullName evidence="9">Flotillin domain-containing protein</fullName>
    </submittedName>
</protein>
<dbReference type="EMBL" id="JAULRT010000062">
    <property type="protein sequence ID" value="MDO3383655.1"/>
    <property type="molecule type" value="Genomic_DNA"/>
</dbReference>
<comment type="caution">
    <text evidence="9">The sequence shown here is derived from an EMBL/GenBank/DDBJ whole genome shotgun (WGS) entry which is preliminary data.</text>
</comment>
<feature type="transmembrane region" description="Helical" evidence="7">
    <location>
        <begin position="6"/>
        <end position="29"/>
    </location>
</feature>
<dbReference type="InterPro" id="IPR031905">
    <property type="entry name" value="Flotillin_C"/>
</dbReference>
<evidence type="ECO:0000256" key="5">
    <source>
        <dbReference type="ARBA" id="ARBA00023136"/>
    </source>
</evidence>
<reference evidence="9" key="1">
    <citation type="submission" date="2023-07" db="EMBL/GenBank/DDBJ databases">
        <title>Gilvimarinus algae sp. nov., isolated from the surface of Kelp.</title>
        <authorList>
            <person name="Sun Y.Y."/>
            <person name="Gong Y."/>
            <person name="Du Z.J."/>
        </authorList>
    </citation>
    <scope>NUCLEOTIDE SEQUENCE</scope>
    <source>
        <strain evidence="9">SDUM040014</strain>
    </source>
</reference>
<dbReference type="Proteomes" id="UP001168380">
    <property type="component" value="Unassembled WGS sequence"/>
</dbReference>
<organism evidence="9 10">
    <name type="scientific">Gilvimarinus algae</name>
    <dbReference type="NCBI Taxonomy" id="3058037"/>
    <lineage>
        <taxon>Bacteria</taxon>
        <taxon>Pseudomonadati</taxon>
        <taxon>Pseudomonadota</taxon>
        <taxon>Gammaproteobacteria</taxon>
        <taxon>Cellvibrionales</taxon>
        <taxon>Cellvibrionaceae</taxon>
        <taxon>Gilvimarinus</taxon>
    </lineage>
</organism>
<comment type="subcellular location">
    <subcellularLocation>
        <location evidence="2">Cell membrane</location>
    </subcellularLocation>
    <subcellularLocation>
        <location evidence="1">Membrane</location>
        <topology evidence="1">Single-pass membrane protein</topology>
    </subcellularLocation>
</comment>
<comment type="similarity">
    <text evidence="3">Belongs to the band 7/mec-2 family. Flotillin subfamily.</text>
</comment>
<evidence type="ECO:0000256" key="6">
    <source>
        <dbReference type="SAM" id="MobiDB-lite"/>
    </source>
</evidence>
<keyword evidence="7" id="KW-1133">Transmembrane helix</keyword>
<name>A0ABT8TI03_9GAMM</name>
<evidence type="ECO:0000256" key="1">
    <source>
        <dbReference type="ARBA" id="ARBA00004167"/>
    </source>
</evidence>
<dbReference type="Pfam" id="PF15975">
    <property type="entry name" value="Flot"/>
    <property type="match status" value="1"/>
</dbReference>
<evidence type="ECO:0000256" key="2">
    <source>
        <dbReference type="ARBA" id="ARBA00004236"/>
    </source>
</evidence>
<dbReference type="SUPFAM" id="SSF117892">
    <property type="entry name" value="Band 7/SPFH domain"/>
    <property type="match status" value="1"/>
</dbReference>
<keyword evidence="5 7" id="KW-0472">Membrane</keyword>
<sequence length="576" mass="63576">MEQASNLTFILIVAGVSFVGLMIIGMIFARLYTRANKERAFVRTGFGGEKIIKDGGAIVLPVLHEIIYVNMNTLRLEVRRSNDQALITKDRLRVDVTAEFYVRVKPNNESIATAAQTLGGRTQRPEELKALVEGKFVDVLRSVAAGMTMEELHESRVSFVQEVQTSCAEDLFKNGLELESVSLTGLDQTAKEYFNAENAFDAEGLTKLTEQLESRRKIRNDIEQETMVQIQSKSTEAAKRQLAIQQDEEFARLDQAQEIENRRASQQSDIARVAAERRREAEEADIASSRSVELARIAMQEETQNRDIEKRKRLELASQDEKIAIAEKSKEESRAAAEADDARAQAVAKEENVTTVRETARAEREKHIVVIKAKEAAEREAIGITVEAEARKSAANDEAEAVRVTADAEAGAIRVKAEAEADGARQLNEAKNLLSLDQISFAERMEMIAQLPKIMEQAMKPAEKIDSIKIFDINGAPGFSDGGSNASAGGGNLSDQLVNAMLKHRANVPLLDSILKEIGLENMDPRAIIDGKLFDQKAAGETEQSADDSATLTNADKKDQSQQQKTQADDEDLETV</sequence>
<evidence type="ECO:0000256" key="3">
    <source>
        <dbReference type="ARBA" id="ARBA00007161"/>
    </source>
</evidence>
<keyword evidence="7" id="KW-0812">Transmembrane</keyword>